<dbReference type="OMA" id="LICVEIL"/>
<evidence type="ECO:0008006" key="5">
    <source>
        <dbReference type="Google" id="ProtNLM"/>
    </source>
</evidence>
<sequence length="478" mass="54656">MKKNVPLSFSISYKDSATSTSSGTIGVLSLEVASLMSKIVRLWQSLGNDNITKLRYDIFNHEGIRKLISDNHDSLFSLALSEFMDSLGSLTQSVARLGSKCADPVLQQFDRIFTYLLLLKRNNDNHLYGFQYAEKKMERKVKKMGRIASATSNLYQELEALGELEQTLRRMKIQAKSDPSRRSPLADLKPKVVWQRKEVNHLRDKSLWNHTYDYTVRLLARSLFTVLGRINHVFAFLDDDHGGDDDDDENLSPSIFLLSPTWKRRNWKKTKWPVSNTPFSGCIPTGADSPVLPGFVPKMSNADRTNNWNKPYLSFFESQHKPLKSAPSTLGAAALALRYANVIILIKKLASSPDWIVSDARDELYSMLPSSIRASLRARLRPYTRNPSTCFDDPIVAAYWSKTTARILEWLAPLAHNMIRWQSERTFEQKYLVCSSNILLLQTLYFADQAKAEAAITELLVGLNYLWRFRRETNEKQN</sequence>
<dbReference type="Gramene" id="ONK77628">
    <property type="protein sequence ID" value="ONK77628"/>
    <property type="gene ID" value="A4U43_C02F8790"/>
</dbReference>
<keyword evidence="4" id="KW-1185">Reference proteome</keyword>
<dbReference type="EMBL" id="CM007382">
    <property type="protein sequence ID" value="ONK77628.1"/>
    <property type="molecule type" value="Genomic_DNA"/>
</dbReference>
<evidence type="ECO:0000259" key="1">
    <source>
        <dbReference type="Pfam" id="PF05003"/>
    </source>
</evidence>
<protein>
    <recommendedName>
        <fullName evidence="5">DUF668 domain-containing protein</fullName>
    </recommendedName>
</protein>
<dbReference type="GO" id="GO:0045927">
    <property type="term" value="P:positive regulation of growth"/>
    <property type="evidence" value="ECO:0007669"/>
    <property type="project" value="InterPro"/>
</dbReference>
<dbReference type="Pfam" id="PF11961">
    <property type="entry name" value="DUF3475"/>
    <property type="match status" value="1"/>
</dbReference>
<feature type="domain" description="DUF3475" evidence="2">
    <location>
        <begin position="27"/>
        <end position="82"/>
    </location>
</feature>
<dbReference type="InterPro" id="IPR007700">
    <property type="entry name" value="DUF668"/>
</dbReference>
<name>A0A5P1FH36_ASPOF</name>
<dbReference type="AlphaFoldDB" id="A0A5P1FH36"/>
<feature type="domain" description="DUF668" evidence="1">
    <location>
        <begin position="329"/>
        <end position="420"/>
    </location>
</feature>
<organism evidence="3 4">
    <name type="scientific">Asparagus officinalis</name>
    <name type="common">Garden asparagus</name>
    <dbReference type="NCBI Taxonomy" id="4686"/>
    <lineage>
        <taxon>Eukaryota</taxon>
        <taxon>Viridiplantae</taxon>
        <taxon>Streptophyta</taxon>
        <taxon>Embryophyta</taxon>
        <taxon>Tracheophyta</taxon>
        <taxon>Spermatophyta</taxon>
        <taxon>Magnoliopsida</taxon>
        <taxon>Liliopsida</taxon>
        <taxon>Asparagales</taxon>
        <taxon>Asparagaceae</taxon>
        <taxon>Asparagoideae</taxon>
        <taxon>Asparagus</taxon>
    </lineage>
</organism>
<dbReference type="Pfam" id="PF05003">
    <property type="entry name" value="DUF668"/>
    <property type="match status" value="1"/>
</dbReference>
<dbReference type="PANTHER" id="PTHR31371:SF20">
    <property type="entry name" value="OS12G0146500 PROTEIN"/>
    <property type="match status" value="1"/>
</dbReference>
<gene>
    <name evidence="3" type="ORF">A4U43_C02F8790</name>
</gene>
<evidence type="ECO:0000313" key="4">
    <source>
        <dbReference type="Proteomes" id="UP000243459"/>
    </source>
</evidence>
<evidence type="ECO:0000259" key="2">
    <source>
        <dbReference type="Pfam" id="PF11961"/>
    </source>
</evidence>
<evidence type="ECO:0000313" key="3">
    <source>
        <dbReference type="EMBL" id="ONK77628.1"/>
    </source>
</evidence>
<dbReference type="InterPro" id="IPR021864">
    <property type="entry name" value="DUF3475"/>
</dbReference>
<proteinExistence type="predicted"/>
<accession>A0A5P1FH36</accession>
<dbReference type="PANTHER" id="PTHR31371">
    <property type="entry name" value="BNAC09G50660D PROTEIN"/>
    <property type="match status" value="1"/>
</dbReference>
<dbReference type="Proteomes" id="UP000243459">
    <property type="component" value="Chromosome 2"/>
</dbReference>
<reference evidence="4" key="1">
    <citation type="journal article" date="2017" name="Nat. Commun.">
        <title>The asparagus genome sheds light on the origin and evolution of a young Y chromosome.</title>
        <authorList>
            <person name="Harkess A."/>
            <person name="Zhou J."/>
            <person name="Xu C."/>
            <person name="Bowers J.E."/>
            <person name="Van der Hulst R."/>
            <person name="Ayyampalayam S."/>
            <person name="Mercati F."/>
            <person name="Riccardi P."/>
            <person name="McKain M.R."/>
            <person name="Kakrana A."/>
            <person name="Tang H."/>
            <person name="Ray J."/>
            <person name="Groenendijk J."/>
            <person name="Arikit S."/>
            <person name="Mathioni S.M."/>
            <person name="Nakano M."/>
            <person name="Shan H."/>
            <person name="Telgmann-Rauber A."/>
            <person name="Kanno A."/>
            <person name="Yue Z."/>
            <person name="Chen H."/>
            <person name="Li W."/>
            <person name="Chen Y."/>
            <person name="Xu X."/>
            <person name="Zhang Y."/>
            <person name="Luo S."/>
            <person name="Chen H."/>
            <person name="Gao J."/>
            <person name="Mao Z."/>
            <person name="Pires J.C."/>
            <person name="Luo M."/>
            <person name="Kudrna D."/>
            <person name="Wing R.A."/>
            <person name="Meyers B.C."/>
            <person name="Yi K."/>
            <person name="Kong H."/>
            <person name="Lavrijsen P."/>
            <person name="Sunseri F."/>
            <person name="Falavigna A."/>
            <person name="Ye Y."/>
            <person name="Leebens-Mack J.H."/>
            <person name="Chen G."/>
        </authorList>
    </citation>
    <scope>NUCLEOTIDE SEQUENCE [LARGE SCALE GENOMIC DNA]</scope>
    <source>
        <strain evidence="4">cv. DH0086</strain>
    </source>
</reference>